<dbReference type="PANTHER" id="PTHR30627:SF2">
    <property type="entry name" value="PEPTIDOGLYCAN D,D-TRANSPEPTIDASE MRDA"/>
    <property type="match status" value="1"/>
</dbReference>
<dbReference type="GO" id="GO:0008658">
    <property type="term" value="F:penicillin binding"/>
    <property type="evidence" value="ECO:0007669"/>
    <property type="project" value="InterPro"/>
</dbReference>
<dbReference type="InterPro" id="IPR050515">
    <property type="entry name" value="Beta-lactam/transpept"/>
</dbReference>
<dbReference type="SUPFAM" id="SSF56601">
    <property type="entry name" value="beta-lactamase/transpeptidase-like"/>
    <property type="match status" value="1"/>
</dbReference>
<keyword evidence="10" id="KW-0573">Peptidoglycan synthesis</keyword>
<keyword evidence="8 17" id="KW-0378">Hydrolase</keyword>
<dbReference type="InterPro" id="IPR012338">
    <property type="entry name" value="Beta-lactam/transpept-like"/>
</dbReference>
<proteinExistence type="predicted"/>
<dbReference type="EC" id="3.4.16.4" evidence="17"/>
<evidence type="ECO:0000313" key="17">
    <source>
        <dbReference type="EMBL" id="MBA2936662.1"/>
    </source>
</evidence>
<dbReference type="Gene3D" id="3.30.1390.30">
    <property type="entry name" value="Penicillin-binding protein 2a, domain 3"/>
    <property type="match status" value="1"/>
</dbReference>
<dbReference type="Gene3D" id="3.40.710.10">
    <property type="entry name" value="DD-peptidase/beta-lactamase superfamily"/>
    <property type="match status" value="1"/>
</dbReference>
<feature type="region of interest" description="Disordered" evidence="14">
    <location>
        <begin position="641"/>
        <end position="704"/>
    </location>
</feature>
<keyword evidence="12" id="KW-0472">Membrane</keyword>
<organism evidence="17 18">
    <name type="scientific">Sphingomonas chungangi</name>
    <dbReference type="NCBI Taxonomy" id="2683589"/>
    <lineage>
        <taxon>Bacteria</taxon>
        <taxon>Pseudomonadati</taxon>
        <taxon>Pseudomonadota</taxon>
        <taxon>Alphaproteobacteria</taxon>
        <taxon>Sphingomonadales</taxon>
        <taxon>Sphingomonadaceae</taxon>
        <taxon>Sphingomonas</taxon>
    </lineage>
</organism>
<keyword evidence="13" id="KW-0961">Cell wall biogenesis/degradation</keyword>
<evidence type="ECO:0000256" key="12">
    <source>
        <dbReference type="ARBA" id="ARBA00023136"/>
    </source>
</evidence>
<keyword evidence="3" id="KW-1003">Cell membrane</keyword>
<dbReference type="GO" id="GO:0006508">
    <property type="term" value="P:proteolysis"/>
    <property type="evidence" value="ECO:0007669"/>
    <property type="project" value="UniProtKB-KW"/>
</dbReference>
<evidence type="ECO:0000256" key="4">
    <source>
        <dbReference type="ARBA" id="ARBA00022519"/>
    </source>
</evidence>
<gene>
    <name evidence="17" type="primary">mrdA</name>
    <name evidence="17" type="ORF">HZF05_21490</name>
</gene>
<evidence type="ECO:0000256" key="6">
    <source>
        <dbReference type="ARBA" id="ARBA00022670"/>
    </source>
</evidence>
<evidence type="ECO:0000256" key="14">
    <source>
        <dbReference type="SAM" id="MobiDB-lite"/>
    </source>
</evidence>
<evidence type="ECO:0000259" key="16">
    <source>
        <dbReference type="Pfam" id="PF03717"/>
    </source>
</evidence>
<dbReference type="SUPFAM" id="SSF56519">
    <property type="entry name" value="Penicillin binding protein dimerisation domain"/>
    <property type="match status" value="1"/>
</dbReference>
<feature type="compositionally biased region" description="Low complexity" evidence="14">
    <location>
        <begin position="688"/>
        <end position="704"/>
    </location>
</feature>
<dbReference type="GO" id="GO:0008360">
    <property type="term" value="P:regulation of cell shape"/>
    <property type="evidence" value="ECO:0007669"/>
    <property type="project" value="UniProtKB-KW"/>
</dbReference>
<evidence type="ECO:0000256" key="2">
    <source>
        <dbReference type="ARBA" id="ARBA00004236"/>
    </source>
</evidence>
<sequence>MNFGKPPRGGRLVTEAQQTFSFSRRALFVGAAQGAIGAVLVGRMAWLTIAEHDKYAALAESNRARSTLIPPRRGWIIDRTGQPIAINRSDFRVDLIPDLLDDPKREIELLQNLLQLAPEDIERLQDNLPKAAGFQPVQVAEDLDYEHFAAVNLRLPDLPGVVPARGFSRSYPAGPAVAHLIGYVGSASAEDYKKDKNPLLITPGFKIGKQGLEKSFDHFLRGQPGAKPSEVTARGKLVRELPARAETPGNTLQLTIDAGLQDYIAERMGDQSGSAVVIDTQTGDILAMVSMPAYDPNSFSKGISHDEWNMLSANDHLPLVNKTLQGLYPAGSTVKPMNALALLEAGVSPDETVACSGALRVGNSFFHCWRHQGHGAISMHRAIEQSCDIYFYQMSRKVGTKVFADMLKRLGLGEKYPLPFGSQRYGTVPDPDWKLRKYHKEWTVSDTLNSSIGQGYTLVNPLQIAVAAARIASGKTLIPRVVHRHSDQPPQSMGVSAEHLAIIHSAMGDVVGPGGTANSARIQVPGVAMGGKTGSAQVRRISMADRAAGRAQALGTQGEWKLRDHGLFISFAPVETPRYAAGIILEHAGHGAAAAQIARDAYTYLFDKQRALDTLAKLQPSWGGDIDTRMAKEKADWAAQQAALAQPQGAPADEGDMGAQANAAQPPDSSVATAVAPPSEAPDNTQDTAAPANTAVPANEATPE</sequence>
<dbReference type="Pfam" id="PF00905">
    <property type="entry name" value="Transpeptidase"/>
    <property type="match status" value="1"/>
</dbReference>
<dbReference type="RefSeq" id="WP_160364487.1">
    <property type="nucleotide sequence ID" value="NZ_JACEIB010000027.1"/>
</dbReference>
<dbReference type="GO" id="GO:0071555">
    <property type="term" value="P:cell wall organization"/>
    <property type="evidence" value="ECO:0007669"/>
    <property type="project" value="UniProtKB-KW"/>
</dbReference>
<evidence type="ECO:0000256" key="8">
    <source>
        <dbReference type="ARBA" id="ARBA00022801"/>
    </source>
</evidence>
<dbReference type="Pfam" id="PF03717">
    <property type="entry name" value="PBP_dimer"/>
    <property type="match status" value="1"/>
</dbReference>
<evidence type="ECO:0000256" key="7">
    <source>
        <dbReference type="ARBA" id="ARBA00022692"/>
    </source>
</evidence>
<evidence type="ECO:0000256" key="3">
    <source>
        <dbReference type="ARBA" id="ARBA00022475"/>
    </source>
</evidence>
<keyword evidence="9" id="KW-0133">Cell shape</keyword>
<comment type="caution">
    <text evidence="17">The sequence shown here is derived from an EMBL/GenBank/DDBJ whole genome shotgun (WGS) entry which is preliminary data.</text>
</comment>
<evidence type="ECO:0000259" key="15">
    <source>
        <dbReference type="Pfam" id="PF00905"/>
    </source>
</evidence>
<keyword evidence="7" id="KW-0812">Transmembrane</keyword>
<feature type="domain" description="Penicillin-binding protein transpeptidase" evidence="15">
    <location>
        <begin position="273"/>
        <end position="601"/>
    </location>
</feature>
<dbReference type="Proteomes" id="UP000570166">
    <property type="component" value="Unassembled WGS sequence"/>
</dbReference>
<protein>
    <submittedName>
        <fullName evidence="17">Penicillin-binding protein 2</fullName>
        <ecNumber evidence="17">3.4.16.4</ecNumber>
    </submittedName>
</protein>
<dbReference type="GO" id="GO:0005886">
    <property type="term" value="C:plasma membrane"/>
    <property type="evidence" value="ECO:0007669"/>
    <property type="project" value="UniProtKB-SubCell"/>
</dbReference>
<dbReference type="InterPro" id="IPR001460">
    <property type="entry name" value="PCN-bd_Tpept"/>
</dbReference>
<dbReference type="NCBIfam" id="TIGR03423">
    <property type="entry name" value="pbp2_mrdA"/>
    <property type="match status" value="1"/>
</dbReference>
<evidence type="ECO:0000256" key="13">
    <source>
        <dbReference type="ARBA" id="ARBA00023316"/>
    </source>
</evidence>
<evidence type="ECO:0000256" key="5">
    <source>
        <dbReference type="ARBA" id="ARBA00022645"/>
    </source>
</evidence>
<evidence type="ECO:0000256" key="11">
    <source>
        <dbReference type="ARBA" id="ARBA00022989"/>
    </source>
</evidence>
<dbReference type="InterPro" id="IPR005311">
    <property type="entry name" value="PBP_dimer"/>
</dbReference>
<dbReference type="Gene3D" id="3.90.1310.10">
    <property type="entry name" value="Penicillin-binding protein 2a (Domain 2)"/>
    <property type="match status" value="1"/>
</dbReference>
<name>A0A838LCQ4_9SPHN</name>
<dbReference type="GO" id="GO:0009252">
    <property type="term" value="P:peptidoglycan biosynthetic process"/>
    <property type="evidence" value="ECO:0007669"/>
    <property type="project" value="UniProtKB-KW"/>
</dbReference>
<accession>A0A838LCQ4</accession>
<evidence type="ECO:0000313" key="18">
    <source>
        <dbReference type="Proteomes" id="UP000570166"/>
    </source>
</evidence>
<dbReference type="PANTHER" id="PTHR30627">
    <property type="entry name" value="PEPTIDOGLYCAN D,D-TRANSPEPTIDASE"/>
    <property type="match status" value="1"/>
</dbReference>
<keyword evidence="5 17" id="KW-0121">Carboxypeptidase</keyword>
<evidence type="ECO:0000256" key="9">
    <source>
        <dbReference type="ARBA" id="ARBA00022960"/>
    </source>
</evidence>
<keyword evidence="18" id="KW-1185">Reference proteome</keyword>
<dbReference type="GO" id="GO:0009002">
    <property type="term" value="F:serine-type D-Ala-D-Ala carboxypeptidase activity"/>
    <property type="evidence" value="ECO:0007669"/>
    <property type="project" value="UniProtKB-EC"/>
</dbReference>
<keyword evidence="11" id="KW-1133">Transmembrane helix</keyword>
<reference evidence="17 18" key="1">
    <citation type="submission" date="2020-07" db="EMBL/GenBank/DDBJ databases">
        <authorList>
            <person name="Sun Q."/>
        </authorList>
    </citation>
    <scope>NUCLEOTIDE SEQUENCE [LARGE SCALE GENOMIC DNA]</scope>
    <source>
        <strain evidence="17 18">CGMCC 1.13654</strain>
    </source>
</reference>
<dbReference type="InterPro" id="IPR017790">
    <property type="entry name" value="Penicillin-binding_protein_2"/>
</dbReference>
<evidence type="ECO:0000256" key="1">
    <source>
        <dbReference type="ARBA" id="ARBA00004167"/>
    </source>
</evidence>
<keyword evidence="4" id="KW-0997">Cell inner membrane</keyword>
<feature type="compositionally biased region" description="Low complexity" evidence="14">
    <location>
        <begin position="641"/>
        <end position="652"/>
    </location>
</feature>
<dbReference type="EMBL" id="JACEIB010000027">
    <property type="protein sequence ID" value="MBA2936662.1"/>
    <property type="molecule type" value="Genomic_DNA"/>
</dbReference>
<dbReference type="InterPro" id="IPR036138">
    <property type="entry name" value="PBP_dimer_sf"/>
</dbReference>
<dbReference type="GO" id="GO:0071972">
    <property type="term" value="F:peptidoglycan L,D-transpeptidase activity"/>
    <property type="evidence" value="ECO:0007669"/>
    <property type="project" value="TreeGrafter"/>
</dbReference>
<comment type="subcellular location">
    <subcellularLocation>
        <location evidence="2">Cell membrane</location>
    </subcellularLocation>
    <subcellularLocation>
        <location evidence="1">Membrane</location>
        <topology evidence="1">Single-pass membrane protein</topology>
    </subcellularLocation>
</comment>
<evidence type="ECO:0000256" key="10">
    <source>
        <dbReference type="ARBA" id="ARBA00022984"/>
    </source>
</evidence>
<keyword evidence="6" id="KW-0645">Protease</keyword>
<dbReference type="AlphaFoldDB" id="A0A838LCQ4"/>
<feature type="domain" description="Penicillin-binding protein dimerisation" evidence="16">
    <location>
        <begin position="69"/>
        <end position="241"/>
    </location>
</feature>